<organism evidence="1 2">
    <name type="scientific">Mytilus coruscus</name>
    <name type="common">Sea mussel</name>
    <dbReference type="NCBI Taxonomy" id="42192"/>
    <lineage>
        <taxon>Eukaryota</taxon>
        <taxon>Metazoa</taxon>
        <taxon>Spiralia</taxon>
        <taxon>Lophotrochozoa</taxon>
        <taxon>Mollusca</taxon>
        <taxon>Bivalvia</taxon>
        <taxon>Autobranchia</taxon>
        <taxon>Pteriomorphia</taxon>
        <taxon>Mytilida</taxon>
        <taxon>Mytiloidea</taxon>
        <taxon>Mytilidae</taxon>
        <taxon>Mytilinae</taxon>
        <taxon>Mytilus</taxon>
    </lineage>
</organism>
<protein>
    <submittedName>
        <fullName evidence="1">Uncharacterized protein</fullName>
    </submittedName>
</protein>
<evidence type="ECO:0000313" key="1">
    <source>
        <dbReference type="EMBL" id="CAC5366234.1"/>
    </source>
</evidence>
<dbReference type="Proteomes" id="UP000507470">
    <property type="component" value="Unassembled WGS sequence"/>
</dbReference>
<evidence type="ECO:0000313" key="2">
    <source>
        <dbReference type="Proteomes" id="UP000507470"/>
    </source>
</evidence>
<dbReference type="AlphaFoldDB" id="A0A6J8ADC8"/>
<sequence>MLNGRIGKQNYTNISSKVKSVVDYILIPHDQINDIIDFQVHTMSNIISRFDLACYESIPDHSLLECTISTYAENTDTVEQLSGNERLKAPRRFRYDGLRNELFSDEPMQKILQDTILRLENALDRRRDVDSAFKELKNLLVTEIELAWKLGLANKLKTQRIYQVPTENDEVTNDTDTVLERWKTEYESAFNSVDSCNNYDDTFLADIKNIEQNENNYRNDIDVSDLNREISREEVKDAVYKAKLGKAIGIDEIPSEIFAE</sequence>
<proteinExistence type="predicted"/>
<dbReference type="EMBL" id="CACVKT020001220">
    <property type="protein sequence ID" value="CAC5366234.1"/>
    <property type="molecule type" value="Genomic_DNA"/>
</dbReference>
<name>A0A6J8ADC8_MYTCO</name>
<gene>
    <name evidence="1" type="ORF">MCOR_6609</name>
</gene>
<accession>A0A6J8ADC8</accession>
<reference evidence="1 2" key="1">
    <citation type="submission" date="2020-06" db="EMBL/GenBank/DDBJ databases">
        <authorList>
            <person name="Li R."/>
            <person name="Bekaert M."/>
        </authorList>
    </citation>
    <scope>NUCLEOTIDE SEQUENCE [LARGE SCALE GENOMIC DNA]</scope>
    <source>
        <strain evidence="2">wild</strain>
    </source>
</reference>
<keyword evidence="2" id="KW-1185">Reference proteome</keyword>